<reference evidence="2" key="1">
    <citation type="submission" date="2021-02" db="EMBL/GenBank/DDBJ databases">
        <authorList>
            <person name="Dougan E. K."/>
            <person name="Rhodes N."/>
            <person name="Thang M."/>
            <person name="Chan C."/>
        </authorList>
    </citation>
    <scope>NUCLEOTIDE SEQUENCE</scope>
</reference>
<organism evidence="2 3">
    <name type="scientific">Symbiodinium necroappetens</name>
    <dbReference type="NCBI Taxonomy" id="1628268"/>
    <lineage>
        <taxon>Eukaryota</taxon>
        <taxon>Sar</taxon>
        <taxon>Alveolata</taxon>
        <taxon>Dinophyceae</taxon>
        <taxon>Suessiales</taxon>
        <taxon>Symbiodiniaceae</taxon>
        <taxon>Symbiodinium</taxon>
    </lineage>
</organism>
<protein>
    <submittedName>
        <fullName evidence="2">Uncharacterized protein</fullName>
    </submittedName>
</protein>
<gene>
    <name evidence="2" type="ORF">SNEC2469_LOCUS19982</name>
</gene>
<accession>A0A812WP75</accession>
<dbReference type="OrthoDB" id="447259at2759"/>
<sequence>MSSLYEDFLTSVGDWRNSMVYKCIKSTTRNGRRGIRRWLTRTQLNAHFTDPKIVDAIIVRKETDDYLAKTEIRDHPDCPGLTQYLVLVDEEHTDEDMDEITAKKDKKEKRGKDKNGKKPKKDPKNKRSKKNKGKNNKNNNKNDETEQQQAEKERIKKVISNLSRLIRETNNKMADIADLSTNVQAALKKDLDDCIARLTASRAELQSAVDSSEELFFRSSIWVAMELKAGVLHTSYRSFP</sequence>
<feature type="compositionally biased region" description="Basic and acidic residues" evidence="1">
    <location>
        <begin position="140"/>
        <end position="152"/>
    </location>
</feature>
<comment type="caution">
    <text evidence="2">The sequence shown here is derived from an EMBL/GenBank/DDBJ whole genome shotgun (WGS) entry which is preliminary data.</text>
</comment>
<feature type="region of interest" description="Disordered" evidence="1">
    <location>
        <begin position="96"/>
        <end position="152"/>
    </location>
</feature>
<proteinExistence type="predicted"/>
<evidence type="ECO:0000313" key="2">
    <source>
        <dbReference type="EMBL" id="CAE7693568.1"/>
    </source>
</evidence>
<evidence type="ECO:0000313" key="3">
    <source>
        <dbReference type="Proteomes" id="UP000601435"/>
    </source>
</evidence>
<feature type="compositionally biased region" description="Basic and acidic residues" evidence="1">
    <location>
        <begin position="100"/>
        <end position="116"/>
    </location>
</feature>
<evidence type="ECO:0000256" key="1">
    <source>
        <dbReference type="SAM" id="MobiDB-lite"/>
    </source>
</evidence>
<name>A0A812WP75_9DINO</name>
<dbReference type="AlphaFoldDB" id="A0A812WP75"/>
<keyword evidence="3" id="KW-1185">Reference proteome</keyword>
<dbReference type="EMBL" id="CAJNJA010034477">
    <property type="protein sequence ID" value="CAE7693568.1"/>
    <property type="molecule type" value="Genomic_DNA"/>
</dbReference>
<feature type="compositionally biased region" description="Basic residues" evidence="1">
    <location>
        <begin position="117"/>
        <end position="135"/>
    </location>
</feature>
<dbReference type="Proteomes" id="UP000601435">
    <property type="component" value="Unassembled WGS sequence"/>
</dbReference>